<evidence type="ECO:0000256" key="4">
    <source>
        <dbReference type="ARBA" id="ARBA00022991"/>
    </source>
</evidence>
<keyword evidence="2 5" id="KW-0285">Flavoprotein</keyword>
<dbReference type="Gene3D" id="3.40.50.620">
    <property type="entry name" value="HUPs"/>
    <property type="match status" value="1"/>
</dbReference>
<evidence type="ECO:0000256" key="1">
    <source>
        <dbReference type="ARBA" id="ARBA00001974"/>
    </source>
</evidence>
<dbReference type="PROSITE" id="PS51645">
    <property type="entry name" value="PHR_CRY_ALPHA_BETA"/>
    <property type="match status" value="1"/>
</dbReference>
<evidence type="ECO:0000259" key="6">
    <source>
        <dbReference type="PROSITE" id="PS51645"/>
    </source>
</evidence>
<dbReference type="PROSITE" id="PS00394">
    <property type="entry name" value="DNA_PHOTOLYASES_1_1"/>
    <property type="match status" value="1"/>
</dbReference>
<keyword evidence="4 5" id="KW-0157">Chromophore</keyword>
<name>A0ABX8D898_9CELL</name>
<keyword evidence="8" id="KW-1185">Reference proteome</keyword>
<evidence type="ECO:0000256" key="5">
    <source>
        <dbReference type="RuleBase" id="RU004182"/>
    </source>
</evidence>
<dbReference type="Gene3D" id="1.10.579.10">
    <property type="entry name" value="DNA Cyclobutane Dipyrimidine Photolyase, subunit A, domain 3"/>
    <property type="match status" value="1"/>
</dbReference>
<dbReference type="PROSITE" id="PS00691">
    <property type="entry name" value="DNA_PHOTOLYASES_1_2"/>
    <property type="match status" value="1"/>
</dbReference>
<protein>
    <submittedName>
        <fullName evidence="7">Deoxyribodipyrimidine photo-lyase</fullName>
    </submittedName>
</protein>
<dbReference type="PANTHER" id="PTHR11455">
    <property type="entry name" value="CRYPTOCHROME"/>
    <property type="match status" value="1"/>
</dbReference>
<sequence>MPTICWFRRDLRLGDHPALLAAVAQARADDDEVVALYVVDPVLQHSAGAPRLAYLAASLRALDEATGGRLVVRHGRADHVVPEAAREVGATSVHVSAATEPYGRRRDDAVAAALAAGGAALVRTGSPYAVAPGRLRTGQDGPYQVFTPFRRAWLDHGWHAPAPRPGSVPWATLPSDGVPDAPPTDVRLPDAGEHAAHARWRAFLRDDLDGYDVDRDRPDLDVTSRMSVHLKHGEIHPRTMLADLAAAGTGATGRAAESVATYRSELAWREFHADVLWHSPDATRRSLRPAVPDDAWATGAGADDALTAWTEGRTGYPLVDAGMRQLRAEGWMHNRVRMVVASFLVKDLHIPWQRGADHFMAWLVDGDVPQNQLNWQWVAGTGRDAAPYFRIFNPVTQGRRFDPDGAYVRRWVPELRGVPGAAVHEPWRLPDGPPPGYPDPMVDHAHEREVALADHARRPT</sequence>
<feature type="domain" description="Photolyase/cryptochrome alpha/beta" evidence="6">
    <location>
        <begin position="1"/>
        <end position="129"/>
    </location>
</feature>
<dbReference type="Proteomes" id="UP000677804">
    <property type="component" value="Chromosome"/>
</dbReference>
<organism evidence="7 8">
    <name type="scientific">Cellulomonas wangleii</name>
    <dbReference type="NCBI Taxonomy" id="2816956"/>
    <lineage>
        <taxon>Bacteria</taxon>
        <taxon>Bacillati</taxon>
        <taxon>Actinomycetota</taxon>
        <taxon>Actinomycetes</taxon>
        <taxon>Micrococcales</taxon>
        <taxon>Cellulomonadaceae</taxon>
        <taxon>Cellulomonas</taxon>
    </lineage>
</organism>
<keyword evidence="3 5" id="KW-0274">FAD</keyword>
<reference evidence="7 8" key="1">
    <citation type="submission" date="2021-05" db="EMBL/GenBank/DDBJ databases">
        <title>Novel species in genus Cellulomonas.</title>
        <authorList>
            <person name="Zhang G."/>
        </authorList>
    </citation>
    <scope>NUCLEOTIDE SEQUENCE [LARGE SCALE GENOMIC DNA]</scope>
    <source>
        <strain evidence="8">zg-ZUI222</strain>
    </source>
</reference>
<dbReference type="InterPro" id="IPR018394">
    <property type="entry name" value="DNA_photolyase_1_CS_C"/>
</dbReference>
<dbReference type="PANTHER" id="PTHR11455:SF9">
    <property type="entry name" value="CRYPTOCHROME CIRCADIAN CLOCK 5 ISOFORM X1"/>
    <property type="match status" value="1"/>
</dbReference>
<evidence type="ECO:0000313" key="7">
    <source>
        <dbReference type="EMBL" id="QVI63406.1"/>
    </source>
</evidence>
<evidence type="ECO:0000256" key="3">
    <source>
        <dbReference type="ARBA" id="ARBA00022827"/>
    </source>
</evidence>
<comment type="cofactor">
    <cofactor evidence="1">
        <name>FAD</name>
        <dbReference type="ChEBI" id="CHEBI:57692"/>
    </cofactor>
</comment>
<dbReference type="InterPro" id="IPR005101">
    <property type="entry name" value="Cryptochr/Photolyase_FAD-bd"/>
</dbReference>
<dbReference type="RefSeq" id="WP_207340851.1">
    <property type="nucleotide sequence ID" value="NZ_CP074405.1"/>
</dbReference>
<dbReference type="SUPFAM" id="SSF48173">
    <property type="entry name" value="Cryptochrome/photolyase FAD-binding domain"/>
    <property type="match status" value="1"/>
</dbReference>
<dbReference type="Pfam" id="PF03441">
    <property type="entry name" value="FAD_binding_7"/>
    <property type="match status" value="1"/>
</dbReference>
<comment type="similarity">
    <text evidence="5">Belongs to the DNA photolyase family.</text>
</comment>
<gene>
    <name evidence="7" type="ORF">KG103_05890</name>
</gene>
<accession>A0ABX8D898</accession>
<dbReference type="Pfam" id="PF00875">
    <property type="entry name" value="DNA_photolyase"/>
    <property type="match status" value="1"/>
</dbReference>
<dbReference type="EMBL" id="CP074405">
    <property type="protein sequence ID" value="QVI63406.1"/>
    <property type="molecule type" value="Genomic_DNA"/>
</dbReference>
<dbReference type="PRINTS" id="PR00147">
    <property type="entry name" value="DNAPHOTLYASE"/>
</dbReference>
<dbReference type="InterPro" id="IPR014729">
    <property type="entry name" value="Rossmann-like_a/b/a_fold"/>
</dbReference>
<dbReference type="InterPro" id="IPR002081">
    <property type="entry name" value="Cryptochrome/DNA_photolyase_1"/>
</dbReference>
<proteinExistence type="inferred from homology"/>
<dbReference type="InterPro" id="IPR036155">
    <property type="entry name" value="Crypto/Photolyase_N_sf"/>
</dbReference>
<dbReference type="SUPFAM" id="SSF52425">
    <property type="entry name" value="Cryptochrome/photolyase, N-terminal domain"/>
    <property type="match status" value="1"/>
</dbReference>
<evidence type="ECO:0000313" key="8">
    <source>
        <dbReference type="Proteomes" id="UP000677804"/>
    </source>
</evidence>
<dbReference type="InterPro" id="IPR036134">
    <property type="entry name" value="Crypto/Photolyase_FAD-like_sf"/>
</dbReference>
<dbReference type="Gene3D" id="1.25.40.80">
    <property type="match status" value="1"/>
</dbReference>
<dbReference type="InterPro" id="IPR006050">
    <property type="entry name" value="DNA_photolyase_N"/>
</dbReference>
<evidence type="ECO:0000256" key="2">
    <source>
        <dbReference type="ARBA" id="ARBA00022630"/>
    </source>
</evidence>